<proteinExistence type="predicted"/>
<sequence>MAYPYFSHQTTICLGMTMGLNPYRGPAYALAPLAVAVIPSLLEHPGDRFGLVGYDPATAL</sequence>
<dbReference type="Proteomes" id="UP000249682">
    <property type="component" value="Chromosome"/>
</dbReference>
<name>A0AAD0P7Q9_MYCLR</name>
<protein>
    <submittedName>
        <fullName evidence="1">Uncharacterized protein</fullName>
    </submittedName>
</protein>
<dbReference type="AlphaFoldDB" id="A0AAD0P7Q9"/>
<reference evidence="1 2" key="1">
    <citation type="submission" date="2018-05" db="EMBL/GenBank/DDBJ databases">
        <title>Evolution of small genomes with special reference to Mycobacterium leprae.</title>
        <authorList>
            <person name="Mohanty P.S."/>
            <person name="Bansal A.K."/>
            <person name="Gupta U.D."/>
            <person name="Naaz F."/>
            <person name="Dwivedi V.D."/>
            <person name="Singh H."/>
            <person name="Gupta G."/>
            <person name="Sharma S."/>
            <person name="Arora M."/>
        </authorList>
    </citation>
    <scope>NUCLEOTIDE SEQUENCE [LARGE SCALE GENOMIC DNA]</scope>
    <source>
        <strain evidence="1 2">MRHRU-235-G</strain>
    </source>
</reference>
<gene>
    <name evidence="1" type="ORF">DIJ64_01400</name>
</gene>
<accession>A0AAD0P7Q9</accession>
<evidence type="ECO:0000313" key="2">
    <source>
        <dbReference type="Proteomes" id="UP000249682"/>
    </source>
</evidence>
<evidence type="ECO:0000313" key="1">
    <source>
        <dbReference type="EMBL" id="AWV47228.1"/>
    </source>
</evidence>
<organism evidence="1 2">
    <name type="scientific">Mycobacterium leprae</name>
    <dbReference type="NCBI Taxonomy" id="1769"/>
    <lineage>
        <taxon>Bacteria</taxon>
        <taxon>Bacillati</taxon>
        <taxon>Actinomycetota</taxon>
        <taxon>Actinomycetes</taxon>
        <taxon>Mycobacteriales</taxon>
        <taxon>Mycobacteriaceae</taxon>
        <taxon>Mycobacterium</taxon>
    </lineage>
</organism>
<dbReference type="EMBL" id="CP029543">
    <property type="protein sequence ID" value="AWV47228.1"/>
    <property type="molecule type" value="Genomic_DNA"/>
</dbReference>